<evidence type="ECO:0000313" key="4">
    <source>
        <dbReference type="EMBL" id="ORX72662.1"/>
    </source>
</evidence>
<dbReference type="InterPro" id="IPR003595">
    <property type="entry name" value="Tyr_Pase_cat"/>
</dbReference>
<dbReference type="GeneID" id="63803064"/>
<feature type="domain" description="Tyrosine specific protein phosphatases" evidence="3">
    <location>
        <begin position="204"/>
        <end position="283"/>
    </location>
</feature>
<comment type="similarity">
    <text evidence="1">Belongs to the protein-tyrosine phosphatase family. Non-receptor class subfamily.</text>
</comment>
<dbReference type="GO" id="GO:0004725">
    <property type="term" value="F:protein tyrosine phosphatase activity"/>
    <property type="evidence" value="ECO:0007669"/>
    <property type="project" value="InterPro"/>
</dbReference>
<dbReference type="STRING" id="61395.A0A1Y1WGR4"/>
<protein>
    <recommendedName>
        <fullName evidence="6">Receptor/non-receptor type protein-tyrosine phosphatase</fullName>
    </recommendedName>
</protein>
<reference evidence="4 5" key="1">
    <citation type="submission" date="2016-07" db="EMBL/GenBank/DDBJ databases">
        <title>Pervasive Adenine N6-methylation of Active Genes in Fungi.</title>
        <authorList>
            <consortium name="DOE Joint Genome Institute"/>
            <person name="Mondo S.J."/>
            <person name="Dannebaum R.O."/>
            <person name="Kuo R.C."/>
            <person name="Labutti K."/>
            <person name="Haridas S."/>
            <person name="Kuo A."/>
            <person name="Salamov A."/>
            <person name="Ahrendt S.R."/>
            <person name="Lipzen A."/>
            <person name="Sullivan W."/>
            <person name="Andreopoulos W.B."/>
            <person name="Clum A."/>
            <person name="Lindquist E."/>
            <person name="Daum C."/>
            <person name="Ramamoorthy G.K."/>
            <person name="Gryganskyi A."/>
            <person name="Culley D."/>
            <person name="Magnuson J.K."/>
            <person name="James T.Y."/>
            <person name="O'Malley M.A."/>
            <person name="Stajich J.E."/>
            <person name="Spatafora J.W."/>
            <person name="Visel A."/>
            <person name="Grigoriev I.V."/>
        </authorList>
    </citation>
    <scope>NUCLEOTIDE SEQUENCE [LARGE SCALE GENOMIC DNA]</scope>
    <source>
        <strain evidence="4 5">ATCC 12442</strain>
    </source>
</reference>
<dbReference type="OrthoDB" id="10253954at2759"/>
<dbReference type="AlphaFoldDB" id="A0A1Y1WGR4"/>
<evidence type="ECO:0000259" key="3">
    <source>
        <dbReference type="PROSITE" id="PS50056"/>
    </source>
</evidence>
<evidence type="ECO:0008006" key="6">
    <source>
        <dbReference type="Google" id="ProtNLM"/>
    </source>
</evidence>
<dbReference type="PANTHER" id="PTHR19134">
    <property type="entry name" value="RECEPTOR-TYPE TYROSINE-PROTEIN PHOSPHATASE"/>
    <property type="match status" value="1"/>
</dbReference>
<dbReference type="InterPro" id="IPR016130">
    <property type="entry name" value="Tyr_Pase_AS"/>
</dbReference>
<keyword evidence="5" id="KW-1185">Reference proteome</keyword>
<dbReference type="PRINTS" id="PR00700">
    <property type="entry name" value="PRTYPHPHTASE"/>
</dbReference>
<dbReference type="Gene3D" id="3.90.190.10">
    <property type="entry name" value="Protein tyrosine phosphatase superfamily"/>
    <property type="match status" value="1"/>
</dbReference>
<dbReference type="InterPro" id="IPR000242">
    <property type="entry name" value="PTP_cat"/>
</dbReference>
<dbReference type="EMBL" id="MCFD01000002">
    <property type="protein sequence ID" value="ORX72662.1"/>
    <property type="molecule type" value="Genomic_DNA"/>
</dbReference>
<sequence>MTVSTFSQVLRNLPTKASQRDLAATFKEVSRREAEMISLATEHGSHDGHSLEDAQRGRNYDLNRYSNVLPFDDNRVRLEGRNDYINASHIKMPKVTPNTYIATQGPLKHSVGDFWRMVWEQKAQAIVMLVKPVEDGRSKCEMYWPTESQKLGDITVTLESERPMDARGDTLVRKFVLARYGEIRSVVQLHYMEWPDHGVPPSPLPILNIIQYLRLEIVPDTKHPVIVHCSAGVGRTGSFITLDSSIDHLATHHNEYNGDLIMDIFKNLRSQRVMMVQTLDQLAFCYEAVIYSLSEQKRMEKSPV</sequence>
<dbReference type="PROSITE" id="PS50056">
    <property type="entry name" value="TYR_PHOSPHATASE_2"/>
    <property type="match status" value="1"/>
</dbReference>
<dbReference type="InterPro" id="IPR050348">
    <property type="entry name" value="Protein-Tyr_Phosphatase"/>
</dbReference>
<evidence type="ECO:0000259" key="2">
    <source>
        <dbReference type="PROSITE" id="PS50055"/>
    </source>
</evidence>
<proteinExistence type="inferred from homology"/>
<name>A0A1Y1WGR4_9FUNG</name>
<dbReference type="RefSeq" id="XP_040746002.1">
    <property type="nucleotide sequence ID" value="XM_040886416.1"/>
</dbReference>
<dbReference type="InterPro" id="IPR000387">
    <property type="entry name" value="Tyr_Pase_dom"/>
</dbReference>
<evidence type="ECO:0000313" key="5">
    <source>
        <dbReference type="Proteomes" id="UP000193922"/>
    </source>
</evidence>
<accession>A0A1Y1WGR4</accession>
<organism evidence="4 5">
    <name type="scientific">Linderina pennispora</name>
    <dbReference type="NCBI Taxonomy" id="61395"/>
    <lineage>
        <taxon>Eukaryota</taxon>
        <taxon>Fungi</taxon>
        <taxon>Fungi incertae sedis</taxon>
        <taxon>Zoopagomycota</taxon>
        <taxon>Kickxellomycotina</taxon>
        <taxon>Kickxellomycetes</taxon>
        <taxon>Kickxellales</taxon>
        <taxon>Kickxellaceae</taxon>
        <taxon>Linderina</taxon>
    </lineage>
</organism>
<dbReference type="Proteomes" id="UP000193922">
    <property type="component" value="Unassembled WGS sequence"/>
</dbReference>
<dbReference type="PANTHER" id="PTHR19134:SF449">
    <property type="entry name" value="TYROSINE-PROTEIN PHOSPHATASE 1"/>
    <property type="match status" value="1"/>
</dbReference>
<feature type="domain" description="Tyrosine-protein phosphatase" evidence="2">
    <location>
        <begin position="22"/>
        <end position="292"/>
    </location>
</feature>
<evidence type="ECO:0000256" key="1">
    <source>
        <dbReference type="ARBA" id="ARBA00009649"/>
    </source>
</evidence>
<dbReference type="PROSITE" id="PS50055">
    <property type="entry name" value="TYR_PHOSPHATASE_PTP"/>
    <property type="match status" value="1"/>
</dbReference>
<comment type="caution">
    <text evidence="4">The sequence shown here is derived from an EMBL/GenBank/DDBJ whole genome shotgun (WGS) entry which is preliminary data.</text>
</comment>
<gene>
    <name evidence="4" type="ORF">DL89DRAFT_264871</name>
</gene>
<dbReference type="SUPFAM" id="SSF52799">
    <property type="entry name" value="(Phosphotyrosine protein) phosphatases II"/>
    <property type="match status" value="1"/>
</dbReference>
<dbReference type="PROSITE" id="PS00383">
    <property type="entry name" value="TYR_PHOSPHATASE_1"/>
    <property type="match status" value="1"/>
</dbReference>
<dbReference type="SMART" id="SM00404">
    <property type="entry name" value="PTPc_motif"/>
    <property type="match status" value="1"/>
</dbReference>
<dbReference type="SMART" id="SM00194">
    <property type="entry name" value="PTPc"/>
    <property type="match status" value="1"/>
</dbReference>
<dbReference type="Pfam" id="PF00102">
    <property type="entry name" value="Y_phosphatase"/>
    <property type="match status" value="1"/>
</dbReference>
<dbReference type="InterPro" id="IPR029021">
    <property type="entry name" value="Prot-tyrosine_phosphatase-like"/>
</dbReference>